<protein>
    <submittedName>
        <fullName evidence="1">Nuclear transport factor 2 family protein</fullName>
    </submittedName>
</protein>
<organism evidence="1 2">
    <name type="scientific">Halomonas nitroreducens</name>
    <dbReference type="NCBI Taxonomy" id="447425"/>
    <lineage>
        <taxon>Bacteria</taxon>
        <taxon>Pseudomonadati</taxon>
        <taxon>Pseudomonadota</taxon>
        <taxon>Gammaproteobacteria</taxon>
        <taxon>Oceanospirillales</taxon>
        <taxon>Halomonadaceae</taxon>
        <taxon>Halomonas</taxon>
    </lineage>
</organism>
<dbReference type="OrthoDB" id="7857804at2"/>
<comment type="caution">
    <text evidence="1">The sequence shown here is derived from an EMBL/GenBank/DDBJ whole genome shotgun (WGS) entry which is preliminary data.</text>
</comment>
<dbReference type="EMBL" id="RXNS01000018">
    <property type="protein sequence ID" value="RTQ99863.1"/>
    <property type="molecule type" value="Genomic_DNA"/>
</dbReference>
<proteinExistence type="predicted"/>
<dbReference type="Proteomes" id="UP000267400">
    <property type="component" value="Unassembled WGS sequence"/>
</dbReference>
<evidence type="ECO:0000313" key="2">
    <source>
        <dbReference type="Proteomes" id="UP000267400"/>
    </source>
</evidence>
<dbReference type="Gene3D" id="3.10.450.50">
    <property type="match status" value="1"/>
</dbReference>
<accession>A0A3S0JVQ8</accession>
<dbReference type="InterPro" id="IPR032710">
    <property type="entry name" value="NTF2-like_dom_sf"/>
</dbReference>
<sequence>MNPAEYLSAYAQGWSRGDADMILQATAEGYTFDDPNAGHVTREAFSEYLVTLKEAIAAQCHGRIPEPFMELSEVLTQEEAGVLTASCWWAVPGTTLKGSGLIKVDANGVRSEVITYYAKPGG</sequence>
<name>A0A3S0JVQ8_9GAMM</name>
<dbReference type="RefSeq" id="WP_126486147.1">
    <property type="nucleotide sequence ID" value="NZ_RXNS01000018.1"/>
</dbReference>
<keyword evidence="2" id="KW-1185">Reference proteome</keyword>
<reference evidence="1 2" key="1">
    <citation type="submission" date="2018-12" db="EMBL/GenBank/DDBJ databases">
        <authorList>
            <person name="Yu L."/>
        </authorList>
    </citation>
    <scope>NUCLEOTIDE SEQUENCE [LARGE SCALE GENOMIC DNA]</scope>
    <source>
        <strain evidence="1 2">11S</strain>
    </source>
</reference>
<dbReference type="SUPFAM" id="SSF54427">
    <property type="entry name" value="NTF2-like"/>
    <property type="match status" value="1"/>
</dbReference>
<dbReference type="AlphaFoldDB" id="A0A3S0JVQ8"/>
<gene>
    <name evidence="1" type="ORF">EKG36_16660</name>
</gene>
<evidence type="ECO:0000313" key="1">
    <source>
        <dbReference type="EMBL" id="RTQ99863.1"/>
    </source>
</evidence>